<dbReference type="AlphaFoldDB" id="A0AAJ0DBS3"/>
<evidence type="ECO:0000313" key="3">
    <source>
        <dbReference type="Proteomes" id="UP001271007"/>
    </source>
</evidence>
<dbReference type="Proteomes" id="UP001271007">
    <property type="component" value="Unassembled WGS sequence"/>
</dbReference>
<feature type="region of interest" description="Disordered" evidence="1">
    <location>
        <begin position="1"/>
        <end position="49"/>
    </location>
</feature>
<evidence type="ECO:0000313" key="2">
    <source>
        <dbReference type="EMBL" id="KAK3046801.1"/>
    </source>
</evidence>
<sequence>MPPKYFKPEQGTSRGSDSSNWRLKAPVQNRSIAEPANTPHPTVTPTPSHSTVIPAPLIPFETQFAAFGLEDGDEDGAARTIAEKVINEGVTPPKRQLVNVLHLIIKRDDDFIAAIMLASRYIVGNCRQILETRPNADEAREKIEAWKKTAEPPSEGDRDSFISNTTRRLREILFECLADAGIVFQWMRDGISDAVALPF</sequence>
<dbReference type="EMBL" id="JAWDJX010000079">
    <property type="protein sequence ID" value="KAK3046801.1"/>
    <property type="molecule type" value="Genomic_DNA"/>
</dbReference>
<evidence type="ECO:0000256" key="1">
    <source>
        <dbReference type="SAM" id="MobiDB-lite"/>
    </source>
</evidence>
<organism evidence="2 3">
    <name type="scientific">Extremus antarcticus</name>
    <dbReference type="NCBI Taxonomy" id="702011"/>
    <lineage>
        <taxon>Eukaryota</taxon>
        <taxon>Fungi</taxon>
        <taxon>Dikarya</taxon>
        <taxon>Ascomycota</taxon>
        <taxon>Pezizomycotina</taxon>
        <taxon>Dothideomycetes</taxon>
        <taxon>Dothideomycetidae</taxon>
        <taxon>Mycosphaerellales</taxon>
        <taxon>Extremaceae</taxon>
        <taxon>Extremus</taxon>
    </lineage>
</organism>
<proteinExistence type="predicted"/>
<name>A0AAJ0DBS3_9PEZI</name>
<reference evidence="2" key="1">
    <citation type="submission" date="2023-04" db="EMBL/GenBank/DDBJ databases">
        <title>Black Yeasts Isolated from many extreme environments.</title>
        <authorList>
            <person name="Coleine C."/>
            <person name="Stajich J.E."/>
            <person name="Selbmann L."/>
        </authorList>
    </citation>
    <scope>NUCLEOTIDE SEQUENCE</scope>
    <source>
        <strain evidence="2">CCFEE 5312</strain>
    </source>
</reference>
<feature type="compositionally biased region" description="Polar residues" evidence="1">
    <location>
        <begin position="10"/>
        <end position="21"/>
    </location>
</feature>
<protein>
    <submittedName>
        <fullName evidence="2">Uncharacterized protein</fullName>
    </submittedName>
</protein>
<accession>A0AAJ0DBS3</accession>
<comment type="caution">
    <text evidence="2">The sequence shown here is derived from an EMBL/GenBank/DDBJ whole genome shotgun (WGS) entry which is preliminary data.</text>
</comment>
<keyword evidence="3" id="KW-1185">Reference proteome</keyword>
<feature type="compositionally biased region" description="Low complexity" evidence="1">
    <location>
        <begin position="39"/>
        <end position="49"/>
    </location>
</feature>
<gene>
    <name evidence="2" type="ORF">LTR09_011732</name>
</gene>